<evidence type="ECO:0000313" key="3">
    <source>
        <dbReference type="EMBL" id="CEK94106.1"/>
    </source>
</evidence>
<reference evidence="3" key="1">
    <citation type="submission" date="2014-12" db="EMBL/GenBank/DDBJ databases">
        <title>Insight into the proteome of Arion vulgaris.</title>
        <authorList>
            <person name="Aradska J."/>
            <person name="Bulat T."/>
            <person name="Smidak R."/>
            <person name="Sarate P."/>
            <person name="Gangsoo J."/>
            <person name="Sialana F."/>
            <person name="Bilban M."/>
            <person name="Lubec G."/>
        </authorList>
    </citation>
    <scope>NUCLEOTIDE SEQUENCE</scope>
    <source>
        <tissue evidence="3">Skin</tissue>
    </source>
</reference>
<protein>
    <submittedName>
        <fullName evidence="3">Uncharacterized protein</fullName>
    </submittedName>
</protein>
<dbReference type="EMBL" id="HACG01047239">
    <property type="protein sequence ID" value="CEK94104.1"/>
    <property type="molecule type" value="Transcribed_RNA"/>
</dbReference>
<accession>A0A0B7BP22</accession>
<name>A0A0B7BP22_9EUPU</name>
<sequence>MVQWTAKMMIAEVLNKAKTQRKLIINIRKRRSSFFGHVIRKGGLEDIVTTDKIKGRRERQRDDILESLTSCH</sequence>
<evidence type="ECO:0000313" key="2">
    <source>
        <dbReference type="EMBL" id="CEK94104.1"/>
    </source>
</evidence>
<organism evidence="3">
    <name type="scientific">Arion vulgaris</name>
    <dbReference type="NCBI Taxonomy" id="1028688"/>
    <lineage>
        <taxon>Eukaryota</taxon>
        <taxon>Metazoa</taxon>
        <taxon>Spiralia</taxon>
        <taxon>Lophotrochozoa</taxon>
        <taxon>Mollusca</taxon>
        <taxon>Gastropoda</taxon>
        <taxon>Heterobranchia</taxon>
        <taxon>Euthyneura</taxon>
        <taxon>Panpulmonata</taxon>
        <taxon>Eupulmonata</taxon>
        <taxon>Stylommatophora</taxon>
        <taxon>Helicina</taxon>
        <taxon>Arionoidea</taxon>
        <taxon>Arionidae</taxon>
        <taxon>Arion</taxon>
    </lineage>
</organism>
<evidence type="ECO:0000313" key="1">
    <source>
        <dbReference type="EMBL" id="CEK94102.1"/>
    </source>
</evidence>
<gene>
    <name evidence="3" type="primary">ORF198965</name>
    <name evidence="1" type="synonym">ORF198949</name>
    <name evidence="2" type="synonym">ORF198955</name>
</gene>
<dbReference type="AlphaFoldDB" id="A0A0B7BP22"/>
<dbReference type="EMBL" id="HACG01047241">
    <property type="protein sequence ID" value="CEK94106.1"/>
    <property type="molecule type" value="Transcribed_RNA"/>
</dbReference>
<dbReference type="EMBL" id="HACG01047237">
    <property type="protein sequence ID" value="CEK94102.1"/>
    <property type="molecule type" value="Transcribed_RNA"/>
</dbReference>
<proteinExistence type="predicted"/>